<evidence type="ECO:0000256" key="6">
    <source>
        <dbReference type="ARBA" id="ARBA00023136"/>
    </source>
</evidence>
<accession>A0A5B8I6P0</accession>
<dbReference type="EMBL" id="CP042261">
    <property type="protein sequence ID" value="QDY69215.1"/>
    <property type="molecule type" value="Genomic_DNA"/>
</dbReference>
<proteinExistence type="inferred from homology"/>
<dbReference type="InterPro" id="IPR045621">
    <property type="entry name" value="BPD_transp_1_N"/>
</dbReference>
<feature type="transmembrane region" description="Helical" evidence="7">
    <location>
        <begin position="195"/>
        <end position="214"/>
    </location>
</feature>
<dbReference type="Proteomes" id="UP000318483">
    <property type="component" value="Chromosome"/>
</dbReference>
<organism evidence="9 10">
    <name type="scientific">Qingshengfaniella alkalisoli</name>
    <dbReference type="NCBI Taxonomy" id="2599296"/>
    <lineage>
        <taxon>Bacteria</taxon>
        <taxon>Pseudomonadati</taxon>
        <taxon>Pseudomonadota</taxon>
        <taxon>Alphaproteobacteria</taxon>
        <taxon>Rhodobacterales</taxon>
        <taxon>Paracoccaceae</taxon>
        <taxon>Qingshengfaniella</taxon>
    </lineage>
</organism>
<name>A0A5B8I6P0_9RHOB</name>
<evidence type="ECO:0000256" key="1">
    <source>
        <dbReference type="ARBA" id="ARBA00004651"/>
    </source>
</evidence>
<dbReference type="SUPFAM" id="SSF161098">
    <property type="entry name" value="MetI-like"/>
    <property type="match status" value="1"/>
</dbReference>
<dbReference type="GO" id="GO:0005886">
    <property type="term" value="C:plasma membrane"/>
    <property type="evidence" value="ECO:0007669"/>
    <property type="project" value="UniProtKB-SubCell"/>
</dbReference>
<gene>
    <name evidence="9" type="ORF">FPZ52_05920</name>
</gene>
<dbReference type="InterPro" id="IPR000515">
    <property type="entry name" value="MetI-like"/>
</dbReference>
<dbReference type="GO" id="GO:0055085">
    <property type="term" value="P:transmembrane transport"/>
    <property type="evidence" value="ECO:0007669"/>
    <property type="project" value="InterPro"/>
</dbReference>
<feature type="transmembrane region" description="Helical" evidence="7">
    <location>
        <begin position="138"/>
        <end position="163"/>
    </location>
</feature>
<keyword evidence="5 7" id="KW-1133">Transmembrane helix</keyword>
<feature type="transmembrane region" description="Helical" evidence="7">
    <location>
        <begin position="248"/>
        <end position="275"/>
    </location>
</feature>
<dbReference type="AlphaFoldDB" id="A0A5B8I6P0"/>
<comment type="similarity">
    <text evidence="7">Belongs to the binding-protein-dependent transport system permease family.</text>
</comment>
<dbReference type="PANTHER" id="PTHR30465">
    <property type="entry name" value="INNER MEMBRANE ABC TRANSPORTER"/>
    <property type="match status" value="1"/>
</dbReference>
<evidence type="ECO:0000256" key="4">
    <source>
        <dbReference type="ARBA" id="ARBA00022692"/>
    </source>
</evidence>
<dbReference type="PROSITE" id="PS50928">
    <property type="entry name" value="ABC_TM1"/>
    <property type="match status" value="1"/>
</dbReference>
<dbReference type="Pfam" id="PF00528">
    <property type="entry name" value="BPD_transp_1"/>
    <property type="match status" value="1"/>
</dbReference>
<keyword evidence="4 7" id="KW-0812">Transmembrane</keyword>
<feature type="transmembrane region" description="Helical" evidence="7">
    <location>
        <begin position="102"/>
        <end position="126"/>
    </location>
</feature>
<feature type="transmembrane region" description="Helical" evidence="7">
    <location>
        <begin position="9"/>
        <end position="29"/>
    </location>
</feature>
<dbReference type="CDD" id="cd06261">
    <property type="entry name" value="TM_PBP2"/>
    <property type="match status" value="1"/>
</dbReference>
<keyword evidence="3" id="KW-1003">Cell membrane</keyword>
<dbReference type="Gene3D" id="1.10.3720.10">
    <property type="entry name" value="MetI-like"/>
    <property type="match status" value="1"/>
</dbReference>
<feature type="domain" description="ABC transmembrane type-1" evidence="8">
    <location>
        <begin position="102"/>
        <end position="318"/>
    </location>
</feature>
<evidence type="ECO:0000256" key="7">
    <source>
        <dbReference type="RuleBase" id="RU363032"/>
    </source>
</evidence>
<evidence type="ECO:0000313" key="10">
    <source>
        <dbReference type="Proteomes" id="UP000318483"/>
    </source>
</evidence>
<reference evidence="9 10" key="1">
    <citation type="submission" date="2019-07" db="EMBL/GenBank/DDBJ databases">
        <title>Litoreibacter alkalisoli sp. nov., isolated from saline-alkaline soil.</title>
        <authorList>
            <person name="Wang S."/>
            <person name="Xu L."/>
            <person name="Xing Y.-T."/>
            <person name="Sun J.-Q."/>
        </authorList>
    </citation>
    <scope>NUCLEOTIDE SEQUENCE [LARGE SCALE GENOMIC DNA]</scope>
    <source>
        <strain evidence="9 10">LN3S51</strain>
    </source>
</reference>
<evidence type="ECO:0000256" key="3">
    <source>
        <dbReference type="ARBA" id="ARBA00022475"/>
    </source>
</evidence>
<dbReference type="Pfam" id="PF19300">
    <property type="entry name" value="BPD_transp_1_N"/>
    <property type="match status" value="1"/>
</dbReference>
<keyword evidence="6 7" id="KW-0472">Membrane</keyword>
<keyword evidence="2 7" id="KW-0813">Transport</keyword>
<protein>
    <submittedName>
        <fullName evidence="9">ABC transporter permease</fullName>
    </submittedName>
</protein>
<feature type="transmembrane region" description="Helical" evidence="7">
    <location>
        <begin position="295"/>
        <end position="321"/>
    </location>
</feature>
<keyword evidence="10" id="KW-1185">Reference proteome</keyword>
<dbReference type="RefSeq" id="WP_146364595.1">
    <property type="nucleotide sequence ID" value="NZ_CP042261.1"/>
</dbReference>
<dbReference type="OrthoDB" id="9807402at2"/>
<evidence type="ECO:0000313" key="9">
    <source>
        <dbReference type="EMBL" id="QDY69215.1"/>
    </source>
</evidence>
<evidence type="ECO:0000256" key="5">
    <source>
        <dbReference type="ARBA" id="ARBA00022989"/>
    </source>
</evidence>
<sequence length="331" mass="36219">MLQFIANRILTMIGMTLVLSFVCFFIIQLPPGDVISAYAAELSASGDSSSTAQVTEMLRQRYGLDQPFFVQYLKWLRNLLVGDLGYSFNLGKPVAEIINSRIGISLLVEIMAVTVLWGIAVPIGIYSAVRRYSVGDMFATVFGFIGLAVPNFLLALLIMYAVFLLTGTAVEGLFSAEYANAPWSLGRILDFLSHVWIPVLVIATGGAAHIIRVLRANLLDELHKPYVVTARAKGMKENRLIMRYPVRVAMIPLVATVGWVLPTVISSSIVTAIVLNLPTLSPILLRSLLSQDMHLAGALILFMGILTLVGTLVSDLLLAWIDPRIRTGMAR</sequence>
<evidence type="ECO:0000256" key="2">
    <source>
        <dbReference type="ARBA" id="ARBA00022448"/>
    </source>
</evidence>
<dbReference type="PANTHER" id="PTHR30465:SF43">
    <property type="entry name" value="OLIGOPEPTIDE ABC TRANSPORTER, PERMEASE PROTEIN"/>
    <property type="match status" value="1"/>
</dbReference>
<dbReference type="KEGG" id="lit:FPZ52_05920"/>
<comment type="subcellular location">
    <subcellularLocation>
        <location evidence="1 7">Cell membrane</location>
        <topology evidence="1 7">Multi-pass membrane protein</topology>
    </subcellularLocation>
</comment>
<dbReference type="InterPro" id="IPR035906">
    <property type="entry name" value="MetI-like_sf"/>
</dbReference>
<evidence type="ECO:0000259" key="8">
    <source>
        <dbReference type="PROSITE" id="PS50928"/>
    </source>
</evidence>